<evidence type="ECO:0000256" key="7">
    <source>
        <dbReference type="SAM" id="MobiDB-lite"/>
    </source>
</evidence>
<evidence type="ECO:0000256" key="2">
    <source>
        <dbReference type="ARBA" id="ARBA00010961"/>
    </source>
</evidence>
<dbReference type="GO" id="GO:0003677">
    <property type="term" value="F:DNA binding"/>
    <property type="evidence" value="ECO:0007669"/>
    <property type="project" value="UniProtKB-UniRule"/>
</dbReference>
<keyword evidence="6" id="KW-0814">Transposable element</keyword>
<protein>
    <recommendedName>
        <fullName evidence="6">Mutator family transposase</fullName>
    </recommendedName>
</protein>
<dbReference type="AlphaFoldDB" id="A0A7W5FKJ0"/>
<evidence type="ECO:0000256" key="4">
    <source>
        <dbReference type="ARBA" id="ARBA00023125"/>
    </source>
</evidence>
<evidence type="ECO:0000313" key="8">
    <source>
        <dbReference type="EMBL" id="MBB3101635.1"/>
    </source>
</evidence>
<evidence type="ECO:0000256" key="1">
    <source>
        <dbReference type="ARBA" id="ARBA00002190"/>
    </source>
</evidence>
<proteinExistence type="inferred from homology"/>
<gene>
    <name evidence="8" type="ORF">FHR83_009368</name>
</gene>
<sequence>MTVTIEPSVDTSAVAKKKGPAATPEGVDAELVGRLVEQARAVGLQLTGEGGLLQHLTKRVIEAALDGEITDHLGYEKHDPAGKDGGNSRNGARAKTVLTDVGPVEITVPRDRDGSFEPQIVRKRQRRLTGVEDMVLSLSAKGLTTGEISAHLAEVYGAEVSRQTISTITDKVMDGMAEWQNRPLDRVYPVVFLDAINVKIRDGKVANRPIYVALAVTAEGTRDILGLWAGDGGEGAKFWLSVCTELKNRGAEDVLMAVCDGLTGLPDAINTVWPQTVVQTCVVHLLRNSFKYASRQHWDAIAKALKPVYTAPTEQAAEQRFLEFAEVWGDRYPAIVRLWENAWAEFVPFLAFDTEIRTVICSTNAIESVNARIRRAVRARGHFPNEQAALKCVYLAVMALDPTGTGRRRWITRWKPALNAFDLAFDGRLTAGRN</sequence>
<organism evidence="8 9">
    <name type="scientific">Actinoplanes campanulatus</name>
    <dbReference type="NCBI Taxonomy" id="113559"/>
    <lineage>
        <taxon>Bacteria</taxon>
        <taxon>Bacillati</taxon>
        <taxon>Actinomycetota</taxon>
        <taxon>Actinomycetes</taxon>
        <taxon>Micromonosporales</taxon>
        <taxon>Micromonosporaceae</taxon>
        <taxon>Actinoplanes</taxon>
    </lineage>
</organism>
<keyword evidence="9" id="KW-1185">Reference proteome</keyword>
<comment type="caution">
    <text evidence="8">The sequence shown here is derived from an EMBL/GenBank/DDBJ whole genome shotgun (WGS) entry which is preliminary data.</text>
</comment>
<keyword evidence="4 6" id="KW-0238">DNA-binding</keyword>
<dbReference type="Proteomes" id="UP000590749">
    <property type="component" value="Unassembled WGS sequence"/>
</dbReference>
<keyword evidence="3 6" id="KW-0815">Transposition</keyword>
<dbReference type="PANTHER" id="PTHR33217:SF8">
    <property type="entry name" value="MUTATOR FAMILY TRANSPOSASE"/>
    <property type="match status" value="1"/>
</dbReference>
<name>A0A7W5FKJ0_9ACTN</name>
<evidence type="ECO:0000256" key="6">
    <source>
        <dbReference type="RuleBase" id="RU365089"/>
    </source>
</evidence>
<dbReference type="Pfam" id="PF00872">
    <property type="entry name" value="Transposase_mut"/>
    <property type="match status" value="1"/>
</dbReference>
<dbReference type="GO" id="GO:0004803">
    <property type="term" value="F:transposase activity"/>
    <property type="evidence" value="ECO:0007669"/>
    <property type="project" value="UniProtKB-UniRule"/>
</dbReference>
<comment type="similarity">
    <text evidence="2 6">Belongs to the transposase mutator family.</text>
</comment>
<evidence type="ECO:0000313" key="9">
    <source>
        <dbReference type="Proteomes" id="UP000590749"/>
    </source>
</evidence>
<dbReference type="NCBIfam" id="NF033543">
    <property type="entry name" value="transpos_IS256"/>
    <property type="match status" value="1"/>
</dbReference>
<dbReference type="GO" id="GO:0006313">
    <property type="term" value="P:DNA transposition"/>
    <property type="evidence" value="ECO:0007669"/>
    <property type="project" value="UniProtKB-UniRule"/>
</dbReference>
<dbReference type="EMBL" id="JACHXF010000049">
    <property type="protein sequence ID" value="MBB3101635.1"/>
    <property type="molecule type" value="Genomic_DNA"/>
</dbReference>
<feature type="region of interest" description="Disordered" evidence="7">
    <location>
        <begin position="1"/>
        <end position="24"/>
    </location>
</feature>
<accession>A0A7W5FKJ0</accession>
<dbReference type="InterPro" id="IPR001207">
    <property type="entry name" value="Transposase_mutator"/>
</dbReference>
<evidence type="ECO:0000256" key="3">
    <source>
        <dbReference type="ARBA" id="ARBA00022578"/>
    </source>
</evidence>
<dbReference type="PROSITE" id="PS01007">
    <property type="entry name" value="TRANSPOSASE_MUTATOR"/>
    <property type="match status" value="1"/>
</dbReference>
<comment type="function">
    <text evidence="1 6">Required for the transposition of the insertion element.</text>
</comment>
<dbReference type="PANTHER" id="PTHR33217">
    <property type="entry name" value="TRANSPOSASE FOR INSERTION SEQUENCE ELEMENT IS1081"/>
    <property type="match status" value="1"/>
</dbReference>
<reference evidence="8 9" key="1">
    <citation type="submission" date="2020-08" db="EMBL/GenBank/DDBJ databases">
        <title>Genomic Encyclopedia of Type Strains, Phase III (KMG-III): the genomes of soil and plant-associated and newly described type strains.</title>
        <authorList>
            <person name="Whitman W."/>
        </authorList>
    </citation>
    <scope>NUCLEOTIDE SEQUENCE [LARGE SCALE GENOMIC DNA]</scope>
    <source>
        <strain evidence="8 9">CECT 3287</strain>
    </source>
</reference>
<dbReference type="RefSeq" id="WP_183228030.1">
    <property type="nucleotide sequence ID" value="NZ_BOME01000117.1"/>
</dbReference>
<evidence type="ECO:0000256" key="5">
    <source>
        <dbReference type="ARBA" id="ARBA00023172"/>
    </source>
</evidence>
<keyword evidence="5 6" id="KW-0233">DNA recombination</keyword>
<feature type="compositionally biased region" description="Polar residues" evidence="7">
    <location>
        <begin position="1"/>
        <end position="11"/>
    </location>
</feature>